<dbReference type="Pfam" id="PF01979">
    <property type="entry name" value="Amidohydro_1"/>
    <property type="match status" value="1"/>
</dbReference>
<reference evidence="10" key="1">
    <citation type="submission" date="2017-01" db="EMBL/GenBank/DDBJ databases">
        <authorList>
            <person name="Wolfgang W.J."/>
            <person name="Cole J."/>
            <person name="Wroblewski D."/>
            <person name="Mcginnis J."/>
            <person name="Musser K.A."/>
        </authorList>
    </citation>
    <scope>NUCLEOTIDE SEQUENCE [LARGE SCALE GENOMIC DNA]</scope>
    <source>
        <strain evidence="10">DSM 19151</strain>
    </source>
</reference>
<dbReference type="STRING" id="194197.BWD09_05095"/>
<evidence type="ECO:0000256" key="6">
    <source>
        <dbReference type="ARBA" id="ARBA00022833"/>
    </source>
</evidence>
<dbReference type="Proteomes" id="UP000193118">
    <property type="component" value="Unassembled WGS sequence"/>
</dbReference>
<evidence type="ECO:0000256" key="4">
    <source>
        <dbReference type="ARBA" id="ARBA00022723"/>
    </source>
</evidence>
<evidence type="ECO:0000256" key="2">
    <source>
        <dbReference type="ARBA" id="ARBA00011881"/>
    </source>
</evidence>
<dbReference type="AlphaFoldDB" id="A0A1X3DD77"/>
<dbReference type="InterPro" id="IPR032466">
    <property type="entry name" value="Metal_Hydrolase"/>
</dbReference>
<evidence type="ECO:0000256" key="1">
    <source>
        <dbReference type="ARBA" id="ARBA00008829"/>
    </source>
</evidence>
<comment type="caution">
    <text evidence="9">The sequence shown here is derived from an EMBL/GenBank/DDBJ whole genome shotgun (WGS) entry which is preliminary data.</text>
</comment>
<dbReference type="EMBL" id="MTBO01000009">
    <property type="protein sequence ID" value="OSI17664.1"/>
    <property type="molecule type" value="Genomic_DNA"/>
</dbReference>
<dbReference type="HAMAP" id="MF_01645">
    <property type="entry name" value="Hydantoinase"/>
    <property type="match status" value="1"/>
</dbReference>
<dbReference type="GO" id="GO:0005737">
    <property type="term" value="C:cytoplasm"/>
    <property type="evidence" value="ECO:0007669"/>
    <property type="project" value="TreeGrafter"/>
</dbReference>
<comment type="subunit">
    <text evidence="2 7">Homotetramer.</text>
</comment>
<dbReference type="FunFam" id="3.20.20.140:FF:000174">
    <property type="entry name" value="Dihydropyrimidinase-related protein 2"/>
    <property type="match status" value="1"/>
</dbReference>
<comment type="function">
    <text evidence="7">Catalyzes the conversion of allantoin (5-ureidohydantoin) to allantoic acid by hydrolytic cleavage of the five-member hydantoin ring.</text>
</comment>
<evidence type="ECO:0000313" key="9">
    <source>
        <dbReference type="EMBL" id="OSI17664.1"/>
    </source>
</evidence>
<dbReference type="UniPathway" id="UPA00395">
    <property type="reaction ID" value="UER00653"/>
</dbReference>
<keyword evidence="5 7" id="KW-0378">Hydrolase</keyword>
<dbReference type="GO" id="GO:0008270">
    <property type="term" value="F:zinc ion binding"/>
    <property type="evidence" value="ECO:0007669"/>
    <property type="project" value="InterPro"/>
</dbReference>
<keyword evidence="3 7" id="KW-0659">Purine metabolism</keyword>
<evidence type="ECO:0000256" key="5">
    <source>
        <dbReference type="ARBA" id="ARBA00022801"/>
    </source>
</evidence>
<comment type="pathway">
    <text evidence="7">Nitrogen metabolism; (S)-allantoin degradation; allantoate from (S)-allantoin: step 1/1.</text>
</comment>
<feature type="binding site" evidence="7">
    <location>
        <position position="185"/>
    </location>
    <ligand>
        <name>Zn(2+)</name>
        <dbReference type="ChEBI" id="CHEBI:29105"/>
        <label>2</label>
    </ligand>
</feature>
<dbReference type="GeneID" id="94580481"/>
<feature type="binding site" evidence="7">
    <location>
        <position position="61"/>
    </location>
    <ligand>
        <name>Zn(2+)</name>
        <dbReference type="ChEBI" id="CHEBI:29105"/>
        <label>1</label>
    </ligand>
</feature>
<organism evidence="9 10">
    <name type="scientific">Neisseria dentiae</name>
    <dbReference type="NCBI Taxonomy" id="194197"/>
    <lineage>
        <taxon>Bacteria</taxon>
        <taxon>Pseudomonadati</taxon>
        <taxon>Pseudomonadota</taxon>
        <taxon>Betaproteobacteria</taxon>
        <taxon>Neisseriales</taxon>
        <taxon>Neisseriaceae</taxon>
        <taxon>Neisseria</taxon>
    </lineage>
</organism>
<dbReference type="InterPro" id="IPR006680">
    <property type="entry name" value="Amidohydro-rel"/>
</dbReference>
<comment type="cofactor">
    <cofactor evidence="7">
        <name>Zn(2+)</name>
        <dbReference type="ChEBI" id="CHEBI:29105"/>
    </cofactor>
    <text evidence="7">Binds 2 Zn(2+) ions per subunit.</text>
</comment>
<feature type="binding site" description="via carbamate group" evidence="7">
    <location>
        <position position="146"/>
    </location>
    <ligand>
        <name>Zn(2+)</name>
        <dbReference type="ChEBI" id="CHEBI:29105"/>
        <label>2</label>
    </ligand>
</feature>
<comment type="catalytic activity">
    <reaction evidence="7">
        <text>(S)-allantoin + H2O = allantoate + H(+)</text>
        <dbReference type="Rhea" id="RHEA:17029"/>
        <dbReference type="ChEBI" id="CHEBI:15377"/>
        <dbReference type="ChEBI" id="CHEBI:15378"/>
        <dbReference type="ChEBI" id="CHEBI:15678"/>
        <dbReference type="ChEBI" id="CHEBI:17536"/>
        <dbReference type="EC" id="3.5.2.5"/>
    </reaction>
</comment>
<dbReference type="OrthoDB" id="9766983at2"/>
<comment type="similarity">
    <text evidence="7">Belongs to the metallo-dependent hydrolases superfamily. Allantoinase family.</text>
</comment>
<keyword evidence="10" id="KW-1185">Reference proteome</keyword>
<feature type="binding site" description="via carbamate group" evidence="7">
    <location>
        <position position="146"/>
    </location>
    <ligand>
        <name>Zn(2+)</name>
        <dbReference type="ChEBI" id="CHEBI:29105"/>
        <label>1</label>
    </ligand>
</feature>
<dbReference type="SUPFAM" id="SSF51338">
    <property type="entry name" value="Composite domain of metallo-dependent hydrolases"/>
    <property type="match status" value="1"/>
</dbReference>
<dbReference type="EC" id="3.5.2.5" evidence="7"/>
<evidence type="ECO:0000256" key="7">
    <source>
        <dbReference type="HAMAP-Rule" id="MF_01645"/>
    </source>
</evidence>
<comment type="PTM">
    <text evidence="7">Carboxylation allows a single lysine to coordinate two zinc ions.</text>
</comment>
<dbReference type="Gene3D" id="2.30.40.10">
    <property type="entry name" value="Urease, subunit C, domain 1"/>
    <property type="match status" value="1"/>
</dbReference>
<feature type="binding site" evidence="7">
    <location>
        <position position="59"/>
    </location>
    <ligand>
        <name>Zn(2+)</name>
        <dbReference type="ChEBI" id="CHEBI:29105"/>
        <label>1</label>
    </ligand>
</feature>
<comment type="similarity">
    <text evidence="1">Belongs to the metallo-dependent hydrolases superfamily. Hydantoinase/dihydropyrimidinase family.</text>
</comment>
<gene>
    <name evidence="7" type="primary">allB</name>
    <name evidence="9" type="ORF">BWD09_05095</name>
</gene>
<dbReference type="RefSeq" id="WP_085365632.1">
    <property type="nucleotide sequence ID" value="NZ_CAUJPZ010000006.1"/>
</dbReference>
<dbReference type="SUPFAM" id="SSF51556">
    <property type="entry name" value="Metallo-dependent hydrolases"/>
    <property type="match status" value="1"/>
</dbReference>
<dbReference type="NCBIfam" id="TIGR03178">
    <property type="entry name" value="allantoinase"/>
    <property type="match status" value="1"/>
</dbReference>
<dbReference type="Gene3D" id="3.20.20.140">
    <property type="entry name" value="Metal-dependent hydrolases"/>
    <property type="match status" value="1"/>
</dbReference>
<evidence type="ECO:0000259" key="8">
    <source>
        <dbReference type="Pfam" id="PF01979"/>
    </source>
</evidence>
<dbReference type="InterPro" id="IPR047604">
    <property type="entry name" value="Allantoinase_bact"/>
</dbReference>
<feature type="domain" description="Amidohydrolase-related" evidence="8">
    <location>
        <begin position="50"/>
        <end position="431"/>
    </location>
</feature>
<dbReference type="GO" id="GO:0004038">
    <property type="term" value="F:allantoinase activity"/>
    <property type="evidence" value="ECO:0007669"/>
    <property type="project" value="UniProtKB-UniRule"/>
</dbReference>
<dbReference type="InterPro" id="IPR050138">
    <property type="entry name" value="DHOase/Allantoinase_Hydrolase"/>
</dbReference>
<proteinExistence type="inferred from homology"/>
<keyword evidence="4 7" id="KW-0479">Metal-binding</keyword>
<dbReference type="GO" id="GO:0050897">
    <property type="term" value="F:cobalt ion binding"/>
    <property type="evidence" value="ECO:0007669"/>
    <property type="project" value="InterPro"/>
</dbReference>
<dbReference type="GO" id="GO:0000256">
    <property type="term" value="P:allantoin catabolic process"/>
    <property type="evidence" value="ECO:0007669"/>
    <property type="project" value="UniProtKB-UniRule"/>
</dbReference>
<evidence type="ECO:0000313" key="10">
    <source>
        <dbReference type="Proteomes" id="UP000193118"/>
    </source>
</evidence>
<accession>A0A1X3DD77</accession>
<dbReference type="PANTHER" id="PTHR43668:SF4">
    <property type="entry name" value="ALLANTOINASE"/>
    <property type="match status" value="1"/>
</dbReference>
<feature type="binding site" evidence="7">
    <location>
        <position position="241"/>
    </location>
    <ligand>
        <name>Zn(2+)</name>
        <dbReference type="ChEBI" id="CHEBI:29105"/>
        <label>2</label>
    </ligand>
</feature>
<name>A0A1X3DD77_9NEIS</name>
<dbReference type="InterPro" id="IPR011059">
    <property type="entry name" value="Metal-dep_hydrolase_composite"/>
</dbReference>
<evidence type="ECO:0000256" key="3">
    <source>
        <dbReference type="ARBA" id="ARBA00022631"/>
    </source>
</evidence>
<feature type="binding site" evidence="7">
    <location>
        <position position="314"/>
    </location>
    <ligand>
        <name>Zn(2+)</name>
        <dbReference type="ChEBI" id="CHEBI:29105"/>
        <label>1</label>
    </ligand>
</feature>
<keyword evidence="6 7" id="KW-0862">Zinc</keyword>
<dbReference type="PANTHER" id="PTHR43668">
    <property type="entry name" value="ALLANTOINASE"/>
    <property type="match status" value="1"/>
</dbReference>
<sequence>MYDLLIKNGLLVLPEQMLHGDIAVKDGKIAAIAPRLEGGAAKTVDARHCYVLPGMVDVHMHISEPGRTEWEGYATGTQAMAAGGTTSYVEMPLNTLPATIDLASLEIKRQAAKDQNYVDYVFFGGLVPHNLNDLKALSQAGVAAFKAFVATCGSNKPGDFKDVNDYELYTGMQILAETGDLLVVHCENAAITDELGRKAKAEGKTLVSDYVASRPIFTEVEAVRRVLYFAEQTGCRVHIAHCSCHEAVEAVLEAQARGVDASFESCPHYLLLATEDLDAIGAKAKCSPPIRDRAHQQKMWQLLEAGVLDIIGSDHSPCTPDLKADPNAFKAWGGISGCQNSVDAMFDAAVKQRNISPVTLMNALATRPANRFGLIDKGALSLGKDGDIVILDPNQSYTVTADKLLYKNKISAYEGWEIGCRITHTFLRGREIYTLEGGIAGGAQGKPARLLKQL</sequence>
<dbReference type="GO" id="GO:0006145">
    <property type="term" value="P:purine nucleobase catabolic process"/>
    <property type="evidence" value="ECO:0007669"/>
    <property type="project" value="TreeGrafter"/>
</dbReference>
<feature type="modified residue" description="N6-carboxylysine" evidence="7">
    <location>
        <position position="146"/>
    </location>
</feature>
<dbReference type="InterPro" id="IPR017593">
    <property type="entry name" value="Allantoinase"/>
</dbReference>
<protein>
    <recommendedName>
        <fullName evidence="7">Allantoinase</fullName>
        <ecNumber evidence="7">3.5.2.5</ecNumber>
    </recommendedName>
    <alternativeName>
        <fullName evidence="7">Allantoin-utilizing enzyme</fullName>
    </alternativeName>
</protein>